<dbReference type="AlphaFoldDB" id="A0A9K3H527"/>
<dbReference type="EMBL" id="MNCJ02000330">
    <property type="protein sequence ID" value="KAF5765069.1"/>
    <property type="molecule type" value="Genomic_DNA"/>
</dbReference>
<dbReference type="Gramene" id="mRNA:HanXRQr2_Chr15g0699411">
    <property type="protein sequence ID" value="mRNA:HanXRQr2_Chr15g0699411"/>
    <property type="gene ID" value="HanXRQr2_Chr15g0699411"/>
</dbReference>
<evidence type="ECO:0000313" key="2">
    <source>
        <dbReference type="Proteomes" id="UP000215914"/>
    </source>
</evidence>
<comment type="caution">
    <text evidence="1">The sequence shown here is derived from an EMBL/GenBank/DDBJ whole genome shotgun (WGS) entry which is preliminary data.</text>
</comment>
<sequence length="62" mass="7040">MLTMKMMCCDDVLMLAVTVARFDLGCLAPTPVLVSQHSRFGSKICFGFCFRSVRSSSEFRRR</sequence>
<protein>
    <submittedName>
        <fullName evidence="1">Uncharacterized protein</fullName>
    </submittedName>
</protein>
<keyword evidence="2" id="KW-1185">Reference proteome</keyword>
<accession>A0A9K3H527</accession>
<proteinExistence type="predicted"/>
<gene>
    <name evidence="1" type="ORF">HanXRQr2_Chr15g0699411</name>
</gene>
<evidence type="ECO:0000313" key="1">
    <source>
        <dbReference type="EMBL" id="KAF5765069.1"/>
    </source>
</evidence>
<reference evidence="1" key="1">
    <citation type="journal article" date="2017" name="Nature">
        <title>The sunflower genome provides insights into oil metabolism, flowering and Asterid evolution.</title>
        <authorList>
            <person name="Badouin H."/>
            <person name="Gouzy J."/>
            <person name="Grassa C.J."/>
            <person name="Murat F."/>
            <person name="Staton S.E."/>
            <person name="Cottret L."/>
            <person name="Lelandais-Briere C."/>
            <person name="Owens G.L."/>
            <person name="Carrere S."/>
            <person name="Mayjonade B."/>
            <person name="Legrand L."/>
            <person name="Gill N."/>
            <person name="Kane N.C."/>
            <person name="Bowers J.E."/>
            <person name="Hubner S."/>
            <person name="Bellec A."/>
            <person name="Berard A."/>
            <person name="Berges H."/>
            <person name="Blanchet N."/>
            <person name="Boniface M.C."/>
            <person name="Brunel D."/>
            <person name="Catrice O."/>
            <person name="Chaidir N."/>
            <person name="Claudel C."/>
            <person name="Donnadieu C."/>
            <person name="Faraut T."/>
            <person name="Fievet G."/>
            <person name="Helmstetter N."/>
            <person name="King M."/>
            <person name="Knapp S.J."/>
            <person name="Lai Z."/>
            <person name="Le Paslier M.C."/>
            <person name="Lippi Y."/>
            <person name="Lorenzon L."/>
            <person name="Mandel J.R."/>
            <person name="Marage G."/>
            <person name="Marchand G."/>
            <person name="Marquand E."/>
            <person name="Bret-Mestries E."/>
            <person name="Morien E."/>
            <person name="Nambeesan S."/>
            <person name="Nguyen T."/>
            <person name="Pegot-Espagnet P."/>
            <person name="Pouilly N."/>
            <person name="Raftis F."/>
            <person name="Sallet E."/>
            <person name="Schiex T."/>
            <person name="Thomas J."/>
            <person name="Vandecasteele C."/>
            <person name="Vares D."/>
            <person name="Vear F."/>
            <person name="Vautrin S."/>
            <person name="Crespi M."/>
            <person name="Mangin B."/>
            <person name="Burke J.M."/>
            <person name="Salse J."/>
            <person name="Munos S."/>
            <person name="Vincourt P."/>
            <person name="Rieseberg L.H."/>
            <person name="Langlade N.B."/>
        </authorList>
    </citation>
    <scope>NUCLEOTIDE SEQUENCE</scope>
    <source>
        <tissue evidence="1">Leaves</tissue>
    </source>
</reference>
<reference evidence="1" key="2">
    <citation type="submission" date="2020-06" db="EMBL/GenBank/DDBJ databases">
        <title>Helianthus annuus Genome sequencing and assembly Release 2.</title>
        <authorList>
            <person name="Gouzy J."/>
            <person name="Langlade N."/>
            <person name="Munos S."/>
        </authorList>
    </citation>
    <scope>NUCLEOTIDE SEQUENCE</scope>
    <source>
        <tissue evidence="1">Leaves</tissue>
    </source>
</reference>
<name>A0A9K3H527_HELAN</name>
<organism evidence="1 2">
    <name type="scientific">Helianthus annuus</name>
    <name type="common">Common sunflower</name>
    <dbReference type="NCBI Taxonomy" id="4232"/>
    <lineage>
        <taxon>Eukaryota</taxon>
        <taxon>Viridiplantae</taxon>
        <taxon>Streptophyta</taxon>
        <taxon>Embryophyta</taxon>
        <taxon>Tracheophyta</taxon>
        <taxon>Spermatophyta</taxon>
        <taxon>Magnoliopsida</taxon>
        <taxon>eudicotyledons</taxon>
        <taxon>Gunneridae</taxon>
        <taxon>Pentapetalae</taxon>
        <taxon>asterids</taxon>
        <taxon>campanulids</taxon>
        <taxon>Asterales</taxon>
        <taxon>Asteraceae</taxon>
        <taxon>Asteroideae</taxon>
        <taxon>Heliantheae alliance</taxon>
        <taxon>Heliantheae</taxon>
        <taxon>Helianthus</taxon>
    </lineage>
</organism>
<dbReference type="Proteomes" id="UP000215914">
    <property type="component" value="Unassembled WGS sequence"/>
</dbReference>